<sequence length="57" mass="7038">MTREEKLKAKLNNALKVIDRQREINKKFFEENHRANQRIMQLEEENAYLRNLNYETD</sequence>
<keyword evidence="1" id="KW-0175">Coiled coil</keyword>
<protein>
    <submittedName>
        <fullName evidence="2">Uncharacterized protein</fullName>
    </submittedName>
</protein>
<accession>A0A8S5R1H5</accession>
<evidence type="ECO:0000313" key="2">
    <source>
        <dbReference type="EMBL" id="DAE24937.1"/>
    </source>
</evidence>
<reference evidence="2" key="1">
    <citation type="journal article" date="2021" name="Proc. Natl. Acad. Sci. U.S.A.">
        <title>A Catalog of Tens of Thousands of Viruses from Human Metagenomes Reveals Hidden Associations with Chronic Diseases.</title>
        <authorList>
            <person name="Tisza M.J."/>
            <person name="Buck C.B."/>
        </authorList>
    </citation>
    <scope>NUCLEOTIDE SEQUENCE</scope>
    <source>
        <strain evidence="2">Ctljn1</strain>
    </source>
</reference>
<feature type="coiled-coil region" evidence="1">
    <location>
        <begin position="25"/>
        <end position="52"/>
    </location>
</feature>
<evidence type="ECO:0000256" key="1">
    <source>
        <dbReference type="SAM" id="Coils"/>
    </source>
</evidence>
<proteinExistence type="predicted"/>
<dbReference type="EMBL" id="BK015788">
    <property type="protein sequence ID" value="DAE24937.1"/>
    <property type="molecule type" value="Genomic_DNA"/>
</dbReference>
<organism evidence="2">
    <name type="scientific">Siphoviridae sp. ctljn1</name>
    <dbReference type="NCBI Taxonomy" id="2826448"/>
    <lineage>
        <taxon>Viruses</taxon>
        <taxon>Duplodnaviria</taxon>
        <taxon>Heunggongvirae</taxon>
        <taxon>Uroviricota</taxon>
        <taxon>Caudoviricetes</taxon>
    </lineage>
</organism>
<name>A0A8S5R1H5_9CAUD</name>